<sequence>MCPYWITWFCWNLLYVCLLISSHAENPIKVLKENRQFPRDFFVSFAVFHEKKINNRTRTINQRYFEESVFIIKITNHFICVVQRVLKSKTRDMRPHVIFLLCNTLLLSQPMGIICPFAPCGSLIWINKLVESPELQWIFYDIPGHPVPDCPYADPKDAPPGLRSIFLRPLSHPDSAPKELFRAMKYMINKALPRVLRRMFFAILPKGITQRADNHASEL</sequence>
<protein>
    <submittedName>
        <fullName evidence="1">(salmon louse) hypothetical protein</fullName>
    </submittedName>
</protein>
<dbReference type="EMBL" id="HG994590">
    <property type="protein sequence ID" value="CAF2803662.1"/>
    <property type="molecule type" value="Genomic_DNA"/>
</dbReference>
<gene>
    <name evidence="1" type="ORF">LSAA_3346</name>
</gene>
<keyword evidence="2" id="KW-1185">Reference proteome</keyword>
<evidence type="ECO:0000313" key="2">
    <source>
        <dbReference type="Proteomes" id="UP000675881"/>
    </source>
</evidence>
<organism evidence="1 2">
    <name type="scientific">Lepeophtheirus salmonis</name>
    <name type="common">Salmon louse</name>
    <name type="synonym">Caligus salmonis</name>
    <dbReference type="NCBI Taxonomy" id="72036"/>
    <lineage>
        <taxon>Eukaryota</taxon>
        <taxon>Metazoa</taxon>
        <taxon>Ecdysozoa</taxon>
        <taxon>Arthropoda</taxon>
        <taxon>Crustacea</taxon>
        <taxon>Multicrustacea</taxon>
        <taxon>Hexanauplia</taxon>
        <taxon>Copepoda</taxon>
        <taxon>Siphonostomatoida</taxon>
        <taxon>Caligidae</taxon>
        <taxon>Lepeophtheirus</taxon>
    </lineage>
</organism>
<proteinExistence type="predicted"/>
<evidence type="ECO:0000313" key="1">
    <source>
        <dbReference type="EMBL" id="CAF2803662.1"/>
    </source>
</evidence>
<dbReference type="Proteomes" id="UP000675881">
    <property type="component" value="Chromosome 11"/>
</dbReference>
<dbReference type="AlphaFoldDB" id="A0A7R8CF78"/>
<reference evidence="1" key="1">
    <citation type="submission" date="2021-02" db="EMBL/GenBank/DDBJ databases">
        <authorList>
            <person name="Bekaert M."/>
        </authorList>
    </citation>
    <scope>NUCLEOTIDE SEQUENCE</scope>
    <source>
        <strain evidence="1">IoA-00</strain>
    </source>
</reference>
<accession>A0A7R8CF78</accession>
<name>A0A7R8CF78_LEPSM</name>